<reference evidence="1 2" key="1">
    <citation type="journal article" date="2014" name="Curr. Biol.">
        <title>The genome of the clonal raider ant Cerapachys biroi.</title>
        <authorList>
            <person name="Oxley P.R."/>
            <person name="Ji L."/>
            <person name="Fetter-Pruneda I."/>
            <person name="McKenzie S.K."/>
            <person name="Li C."/>
            <person name="Hu H."/>
            <person name="Zhang G."/>
            <person name="Kronauer D.J."/>
        </authorList>
    </citation>
    <scope>NUCLEOTIDE SEQUENCE [LARGE SCALE GENOMIC DNA]</scope>
</reference>
<evidence type="ECO:0000313" key="1">
    <source>
        <dbReference type="EMBL" id="EZA47786.1"/>
    </source>
</evidence>
<accession>A0A026VW97</accession>
<dbReference type="AlphaFoldDB" id="A0A026VW97"/>
<keyword evidence="2" id="KW-1185">Reference proteome</keyword>
<gene>
    <name evidence="1" type="ORF">X777_15219</name>
</gene>
<dbReference type="EMBL" id="KK107785">
    <property type="protein sequence ID" value="EZA47786.1"/>
    <property type="molecule type" value="Genomic_DNA"/>
</dbReference>
<name>A0A026VW97_OOCBI</name>
<feature type="non-terminal residue" evidence="1">
    <location>
        <position position="1"/>
    </location>
</feature>
<sequence length="57" mass="5934">VSTIAVSLVLVIAHRWEISVFSATSHGSTRAADHRLADATDAADAADTAARNAKTRS</sequence>
<organism evidence="1 2">
    <name type="scientific">Ooceraea biroi</name>
    <name type="common">Clonal raider ant</name>
    <name type="synonym">Cerapachys biroi</name>
    <dbReference type="NCBI Taxonomy" id="2015173"/>
    <lineage>
        <taxon>Eukaryota</taxon>
        <taxon>Metazoa</taxon>
        <taxon>Ecdysozoa</taxon>
        <taxon>Arthropoda</taxon>
        <taxon>Hexapoda</taxon>
        <taxon>Insecta</taxon>
        <taxon>Pterygota</taxon>
        <taxon>Neoptera</taxon>
        <taxon>Endopterygota</taxon>
        <taxon>Hymenoptera</taxon>
        <taxon>Apocrita</taxon>
        <taxon>Aculeata</taxon>
        <taxon>Formicoidea</taxon>
        <taxon>Formicidae</taxon>
        <taxon>Dorylinae</taxon>
        <taxon>Ooceraea</taxon>
    </lineage>
</organism>
<protein>
    <submittedName>
        <fullName evidence="1">Uncharacterized protein</fullName>
    </submittedName>
</protein>
<dbReference type="Proteomes" id="UP000053097">
    <property type="component" value="Unassembled WGS sequence"/>
</dbReference>
<proteinExistence type="predicted"/>
<evidence type="ECO:0000313" key="2">
    <source>
        <dbReference type="Proteomes" id="UP000053097"/>
    </source>
</evidence>